<evidence type="ECO:0000256" key="1">
    <source>
        <dbReference type="SAM" id="Coils"/>
    </source>
</evidence>
<keyword evidence="1" id="KW-0175">Coiled coil</keyword>
<proteinExistence type="predicted"/>
<name>A0A6G1U2B3_9BACT</name>
<reference evidence="2 3" key="1">
    <citation type="submission" date="2019-09" db="EMBL/GenBank/DDBJ databases">
        <title>Distinct polysaccharide growth profiles of human intestinal Prevotella copri isolates.</title>
        <authorList>
            <person name="Fehlner-Peach H."/>
            <person name="Magnabosco C."/>
            <person name="Raghavan V."/>
            <person name="Scher J.U."/>
            <person name="Tett A."/>
            <person name="Cox L.M."/>
            <person name="Gottsegen C."/>
            <person name="Watters A."/>
            <person name="Wiltshire- Gordon J.D."/>
            <person name="Segata N."/>
            <person name="Bonneau R."/>
            <person name="Littman D.R."/>
        </authorList>
    </citation>
    <scope>NUCLEOTIDE SEQUENCE [LARGE SCALE GENOMIC DNA]</scope>
    <source>
        <strain evidence="3">iA622</strain>
    </source>
</reference>
<comment type="caution">
    <text evidence="2">The sequence shown here is derived from an EMBL/GenBank/DDBJ whole genome shotgun (WGS) entry which is preliminary data.</text>
</comment>
<sequence length="133" mass="15664">MANYIREWNNMARCYNPFGCPFKAAHQGTTERRCTLEEDCVSKDKKATYNYVKKNEDYVVLNEKQRTKQAASMTGQELDQKIEAAKQLLNQLEELGNEFDLKETIKEVRKCIDIYTKERDQRKEAGTWKKWGV</sequence>
<dbReference type="EMBL" id="VZCB01000079">
    <property type="protein sequence ID" value="MQN81295.1"/>
    <property type="molecule type" value="Genomic_DNA"/>
</dbReference>
<dbReference type="Proteomes" id="UP000480425">
    <property type="component" value="Unassembled WGS sequence"/>
</dbReference>
<evidence type="ECO:0000313" key="3">
    <source>
        <dbReference type="Proteomes" id="UP000480425"/>
    </source>
</evidence>
<protein>
    <submittedName>
        <fullName evidence="2">Uncharacterized protein</fullName>
    </submittedName>
</protein>
<dbReference type="AlphaFoldDB" id="A0A6G1U2B3"/>
<dbReference type="RefSeq" id="WP_153124381.1">
    <property type="nucleotide sequence ID" value="NZ_VZCB01000079.1"/>
</dbReference>
<organism evidence="2 3">
    <name type="scientific">Segatella copri</name>
    <dbReference type="NCBI Taxonomy" id="165179"/>
    <lineage>
        <taxon>Bacteria</taxon>
        <taxon>Pseudomonadati</taxon>
        <taxon>Bacteroidota</taxon>
        <taxon>Bacteroidia</taxon>
        <taxon>Bacteroidales</taxon>
        <taxon>Prevotellaceae</taxon>
        <taxon>Segatella</taxon>
    </lineage>
</organism>
<gene>
    <name evidence="2" type="ORF">F7D73_10115</name>
</gene>
<feature type="coiled-coil region" evidence="1">
    <location>
        <begin position="75"/>
        <end position="105"/>
    </location>
</feature>
<dbReference type="OrthoDB" id="9954566at2"/>
<evidence type="ECO:0000313" key="2">
    <source>
        <dbReference type="EMBL" id="MQN81295.1"/>
    </source>
</evidence>
<accession>A0A6G1U2B3</accession>